<keyword evidence="3 7" id="KW-0812">Transmembrane</keyword>
<evidence type="ECO:0000313" key="10">
    <source>
        <dbReference type="Proteomes" id="UP000515908"/>
    </source>
</evidence>
<gene>
    <name evidence="9" type="ORF">ADEAN_000936600</name>
</gene>
<evidence type="ECO:0000256" key="6">
    <source>
        <dbReference type="SAM" id="MobiDB-lite"/>
    </source>
</evidence>
<dbReference type="OrthoDB" id="66620at2759"/>
<keyword evidence="10" id="KW-1185">Reference proteome</keyword>
<dbReference type="AlphaFoldDB" id="A0A7G2CS56"/>
<dbReference type="InterPro" id="IPR050352">
    <property type="entry name" value="ABCG_transporters"/>
</dbReference>
<keyword evidence="4 7" id="KW-1133">Transmembrane helix</keyword>
<evidence type="ECO:0000256" key="1">
    <source>
        <dbReference type="ARBA" id="ARBA00004141"/>
    </source>
</evidence>
<evidence type="ECO:0000256" key="7">
    <source>
        <dbReference type="SAM" id="Phobius"/>
    </source>
</evidence>
<keyword evidence="5 7" id="KW-0472">Membrane</keyword>
<dbReference type="InterPro" id="IPR013525">
    <property type="entry name" value="ABC2_TM"/>
</dbReference>
<dbReference type="Pfam" id="PF01061">
    <property type="entry name" value="ABC2_membrane"/>
    <property type="match status" value="1"/>
</dbReference>
<protein>
    <submittedName>
        <fullName evidence="9">ABC-2 type transporter, putative</fullName>
    </submittedName>
</protein>
<feature type="domain" description="ABC-2 type transporter transmembrane" evidence="8">
    <location>
        <begin position="1"/>
        <end position="155"/>
    </location>
</feature>
<evidence type="ECO:0000256" key="3">
    <source>
        <dbReference type="ARBA" id="ARBA00022692"/>
    </source>
</evidence>
<feature type="transmembrane region" description="Helical" evidence="7">
    <location>
        <begin position="76"/>
        <end position="99"/>
    </location>
</feature>
<dbReference type="EMBL" id="LR877167">
    <property type="protein sequence ID" value="CAD2221831.1"/>
    <property type="molecule type" value="Genomic_DNA"/>
</dbReference>
<comment type="subcellular location">
    <subcellularLocation>
        <location evidence="1">Membrane</location>
        <topology evidence="1">Multi-pass membrane protein</topology>
    </subcellularLocation>
</comment>
<dbReference type="GO" id="GO:0016020">
    <property type="term" value="C:membrane"/>
    <property type="evidence" value="ECO:0007669"/>
    <property type="project" value="UniProtKB-SubCell"/>
</dbReference>
<dbReference type="PANTHER" id="PTHR48041">
    <property type="entry name" value="ABC TRANSPORTER G FAMILY MEMBER 28"/>
    <property type="match status" value="1"/>
</dbReference>
<evidence type="ECO:0000256" key="5">
    <source>
        <dbReference type="ARBA" id="ARBA00023136"/>
    </source>
</evidence>
<evidence type="ECO:0000256" key="4">
    <source>
        <dbReference type="ARBA" id="ARBA00022989"/>
    </source>
</evidence>
<reference evidence="9 10" key="1">
    <citation type="submission" date="2020-08" db="EMBL/GenBank/DDBJ databases">
        <authorList>
            <person name="Newling K."/>
            <person name="Davey J."/>
            <person name="Forrester S."/>
        </authorList>
    </citation>
    <scope>NUCLEOTIDE SEQUENCE [LARGE SCALE GENOMIC DNA]</scope>
    <source>
        <strain evidence="10">Crithidia deanei Carvalho (ATCC PRA-265)</strain>
    </source>
</reference>
<evidence type="ECO:0000313" key="9">
    <source>
        <dbReference type="EMBL" id="CAD2221831.1"/>
    </source>
</evidence>
<dbReference type="GO" id="GO:0140359">
    <property type="term" value="F:ABC-type transporter activity"/>
    <property type="evidence" value="ECO:0007669"/>
    <property type="project" value="InterPro"/>
</dbReference>
<dbReference type="PANTHER" id="PTHR48041:SF127">
    <property type="entry name" value="TRANSPORTER, PUTATIVE-RELATED"/>
    <property type="match status" value="1"/>
</dbReference>
<feature type="transmembrane region" description="Helical" evidence="7">
    <location>
        <begin position="50"/>
        <end position="69"/>
    </location>
</feature>
<dbReference type="Proteomes" id="UP000515908">
    <property type="component" value="Chromosome 23"/>
</dbReference>
<keyword evidence="2" id="KW-0813">Transport</keyword>
<proteinExistence type="predicted"/>
<accession>A0A7G2CS56</accession>
<feature type="region of interest" description="Disordered" evidence="6">
    <location>
        <begin position="262"/>
        <end position="307"/>
    </location>
</feature>
<feature type="transmembrane region" description="Helical" evidence="7">
    <location>
        <begin position="105"/>
        <end position="125"/>
    </location>
</feature>
<evidence type="ECO:0000259" key="8">
    <source>
        <dbReference type="Pfam" id="PF01061"/>
    </source>
</evidence>
<dbReference type="VEuPathDB" id="TriTrypDB:ADEAN_000936600"/>
<sequence length="307" mass="34517">MTLMNNLFTAAMVGIASFPPERAVFLQEQANDTYNAFMFYAAKNVAEFPWQVIFPTAFMLIAYFMIHYYRSADAFFINWFIVILLANFGYAFGLMFATFFKESQAAFAIVPVILLPLFIVSGMFANTDRLFPYWEWLNYLSFPRHGYLGVFNNEFSRLDVICNPVTPSCTYASGWAVIEQMGFTGWHYWKSFVSLIVYQLGLRIIGGISLYVQGEKRRGKLAFTKNLGSRVASPRAMASARSNDMISSAESTLCNSIATPSNAYHSGSDRGSQKKSSAPYGDNANEPSVEQTPCSPVEVKTPDHREL</sequence>
<organism evidence="9 10">
    <name type="scientific">Angomonas deanei</name>
    <dbReference type="NCBI Taxonomy" id="59799"/>
    <lineage>
        <taxon>Eukaryota</taxon>
        <taxon>Discoba</taxon>
        <taxon>Euglenozoa</taxon>
        <taxon>Kinetoplastea</taxon>
        <taxon>Metakinetoplastina</taxon>
        <taxon>Trypanosomatida</taxon>
        <taxon>Trypanosomatidae</taxon>
        <taxon>Strigomonadinae</taxon>
        <taxon>Angomonas</taxon>
    </lineage>
</organism>
<feature type="compositionally biased region" description="Polar residues" evidence="6">
    <location>
        <begin position="285"/>
        <end position="294"/>
    </location>
</feature>
<evidence type="ECO:0000256" key="2">
    <source>
        <dbReference type="ARBA" id="ARBA00022448"/>
    </source>
</evidence>
<name>A0A7G2CS56_9TRYP</name>